<feature type="domain" description="RNA polymerase sigma factor 70 region 4 type 2" evidence="6">
    <location>
        <begin position="122"/>
        <end position="174"/>
    </location>
</feature>
<dbReference type="SUPFAM" id="SSF88659">
    <property type="entry name" value="Sigma3 and sigma4 domains of RNA polymerase sigma factors"/>
    <property type="match status" value="1"/>
</dbReference>
<dbReference type="InterPro" id="IPR013325">
    <property type="entry name" value="RNA_pol_sigma_r2"/>
</dbReference>
<evidence type="ECO:0000256" key="1">
    <source>
        <dbReference type="ARBA" id="ARBA00010641"/>
    </source>
</evidence>
<evidence type="ECO:0000313" key="7">
    <source>
        <dbReference type="EMBL" id="QOL83136.1"/>
    </source>
</evidence>
<evidence type="ECO:0000259" key="6">
    <source>
        <dbReference type="Pfam" id="PF08281"/>
    </source>
</evidence>
<feature type="domain" description="RNA polymerase sigma-70 region 2" evidence="5">
    <location>
        <begin position="26"/>
        <end position="92"/>
    </location>
</feature>
<accession>A0A7L9WUP1</accession>
<reference evidence="7 8" key="1">
    <citation type="submission" date="2019-10" db="EMBL/GenBank/DDBJ databases">
        <title>Pseudopuniceibacterium sp. HQ09 islated from Antarctica.</title>
        <authorList>
            <person name="Liao L."/>
            <person name="Su S."/>
            <person name="Chen B."/>
            <person name="Yu Y."/>
        </authorList>
    </citation>
    <scope>NUCLEOTIDE SEQUENCE [LARGE SCALE GENOMIC DNA]</scope>
    <source>
        <strain evidence="7 8">HQ09</strain>
    </source>
</reference>
<keyword evidence="3" id="KW-0731">Sigma factor</keyword>
<name>A0A7L9WUP1_9RHOB</name>
<keyword evidence="2" id="KW-0805">Transcription regulation</keyword>
<evidence type="ECO:0000259" key="5">
    <source>
        <dbReference type="Pfam" id="PF04542"/>
    </source>
</evidence>
<evidence type="ECO:0000313" key="8">
    <source>
        <dbReference type="Proteomes" id="UP000594118"/>
    </source>
</evidence>
<dbReference type="InterPro" id="IPR013324">
    <property type="entry name" value="RNA_pol_sigma_r3/r4-like"/>
</dbReference>
<evidence type="ECO:0000256" key="3">
    <source>
        <dbReference type="ARBA" id="ARBA00023082"/>
    </source>
</evidence>
<dbReference type="InterPro" id="IPR013249">
    <property type="entry name" value="RNA_pol_sigma70_r4_t2"/>
</dbReference>
<gene>
    <name evidence="7" type="ORF">F3W81_07540</name>
</gene>
<organism evidence="7 8">
    <name type="scientific">Pseudooceanicola spongiae</name>
    <dbReference type="NCBI Taxonomy" id="2613965"/>
    <lineage>
        <taxon>Bacteria</taxon>
        <taxon>Pseudomonadati</taxon>
        <taxon>Pseudomonadota</taxon>
        <taxon>Alphaproteobacteria</taxon>
        <taxon>Rhodobacterales</taxon>
        <taxon>Paracoccaceae</taxon>
        <taxon>Pseudooceanicola</taxon>
    </lineage>
</organism>
<dbReference type="InterPro" id="IPR007627">
    <property type="entry name" value="RNA_pol_sigma70_r2"/>
</dbReference>
<protein>
    <submittedName>
        <fullName evidence="7">Sigma-70 family RNA polymerase sigma factor</fullName>
    </submittedName>
</protein>
<dbReference type="EMBL" id="CP045201">
    <property type="protein sequence ID" value="QOL83136.1"/>
    <property type="molecule type" value="Genomic_DNA"/>
</dbReference>
<sequence>MATLEDIEDLIARTALADRAAFQELYQLTSAKLFGISLRVLGTRSEAEEAVQDSYIKIWRSAGRYQAGGYSPMTWLITIARNTAIDRLRARRSSASDLSEADAIPSSDPGPEALAIAGSERARLMSCMEELDADRSEAVKGAYLLGLTYQELAERYDVPLNTMRTWLRRSLKKLKDCLTR</sequence>
<evidence type="ECO:0000256" key="2">
    <source>
        <dbReference type="ARBA" id="ARBA00023015"/>
    </source>
</evidence>
<dbReference type="GO" id="GO:0006352">
    <property type="term" value="P:DNA-templated transcription initiation"/>
    <property type="evidence" value="ECO:0007669"/>
    <property type="project" value="InterPro"/>
</dbReference>
<comment type="similarity">
    <text evidence="1">Belongs to the sigma-70 factor family. ECF subfamily.</text>
</comment>
<dbReference type="Proteomes" id="UP000594118">
    <property type="component" value="Chromosome"/>
</dbReference>
<dbReference type="InterPro" id="IPR014284">
    <property type="entry name" value="RNA_pol_sigma-70_dom"/>
</dbReference>
<dbReference type="GO" id="GO:0016987">
    <property type="term" value="F:sigma factor activity"/>
    <property type="evidence" value="ECO:0007669"/>
    <property type="project" value="UniProtKB-KW"/>
</dbReference>
<keyword evidence="4" id="KW-0804">Transcription</keyword>
<dbReference type="InterPro" id="IPR039425">
    <property type="entry name" value="RNA_pol_sigma-70-like"/>
</dbReference>
<dbReference type="InterPro" id="IPR036388">
    <property type="entry name" value="WH-like_DNA-bd_sf"/>
</dbReference>
<dbReference type="GO" id="GO:0003677">
    <property type="term" value="F:DNA binding"/>
    <property type="evidence" value="ECO:0007669"/>
    <property type="project" value="InterPro"/>
</dbReference>
<dbReference type="Gene3D" id="1.10.1740.10">
    <property type="match status" value="1"/>
</dbReference>
<dbReference type="SUPFAM" id="SSF88946">
    <property type="entry name" value="Sigma2 domain of RNA polymerase sigma factors"/>
    <property type="match status" value="1"/>
</dbReference>
<dbReference type="Pfam" id="PF04542">
    <property type="entry name" value="Sigma70_r2"/>
    <property type="match status" value="1"/>
</dbReference>
<evidence type="ECO:0000256" key="4">
    <source>
        <dbReference type="ARBA" id="ARBA00023163"/>
    </source>
</evidence>
<proteinExistence type="inferred from homology"/>
<keyword evidence="8" id="KW-1185">Reference proteome</keyword>
<dbReference type="PANTHER" id="PTHR43133:SF62">
    <property type="entry name" value="RNA POLYMERASE SIGMA FACTOR SIGZ"/>
    <property type="match status" value="1"/>
</dbReference>
<dbReference type="AlphaFoldDB" id="A0A7L9WUP1"/>
<dbReference type="PANTHER" id="PTHR43133">
    <property type="entry name" value="RNA POLYMERASE ECF-TYPE SIGMA FACTO"/>
    <property type="match status" value="1"/>
</dbReference>
<dbReference type="Gene3D" id="1.10.10.10">
    <property type="entry name" value="Winged helix-like DNA-binding domain superfamily/Winged helix DNA-binding domain"/>
    <property type="match status" value="1"/>
</dbReference>
<dbReference type="Pfam" id="PF08281">
    <property type="entry name" value="Sigma70_r4_2"/>
    <property type="match status" value="1"/>
</dbReference>
<dbReference type="KEGG" id="pshq:F3W81_07540"/>
<dbReference type="NCBIfam" id="TIGR02937">
    <property type="entry name" value="sigma70-ECF"/>
    <property type="match status" value="1"/>
</dbReference>
<dbReference type="CDD" id="cd06171">
    <property type="entry name" value="Sigma70_r4"/>
    <property type="match status" value="1"/>
</dbReference>